<keyword evidence="6 9" id="KW-0378">Hydrolase</keyword>
<dbReference type="GO" id="GO:0043571">
    <property type="term" value="P:maintenance of CRISPR repeat elements"/>
    <property type="evidence" value="ECO:0007669"/>
    <property type="project" value="UniProtKB-UniRule"/>
</dbReference>
<comment type="caution">
    <text evidence="10">The sequence shown here is derived from an EMBL/GenBank/DDBJ whole genome shotgun (WGS) entry which is preliminary data.</text>
</comment>
<evidence type="ECO:0000256" key="3">
    <source>
        <dbReference type="ARBA" id="ARBA00022722"/>
    </source>
</evidence>
<comment type="function">
    <text evidence="9">CRISPR (clustered regularly interspaced short palindromic repeat), is an adaptive immune system that provides protection against mobile genetic elements (viruses, transposable elements and conjugative plasmids). CRISPR clusters contain sequences complementary to antecedent mobile elements and target invading nucleic acids. CRISPR clusters are transcribed and processed into CRISPR RNA (crRNA). Functions as a ssRNA-specific endoribonuclease. Involved in the integration of spacer DNA into the CRISPR cassette.</text>
</comment>
<dbReference type="SUPFAM" id="SSF143430">
    <property type="entry name" value="TTP0101/SSO1404-like"/>
    <property type="match status" value="1"/>
</dbReference>
<evidence type="ECO:0000256" key="1">
    <source>
        <dbReference type="ARBA" id="ARBA00001946"/>
    </source>
</evidence>
<comment type="cofactor">
    <cofactor evidence="1 9">
        <name>Mg(2+)</name>
        <dbReference type="ChEBI" id="CHEBI:18420"/>
    </cofactor>
</comment>
<keyword evidence="5 9" id="KW-0255">Endonuclease</keyword>
<dbReference type="EC" id="3.1.-.-" evidence="9"/>
<dbReference type="Proteomes" id="UP000320813">
    <property type="component" value="Unassembled WGS sequence"/>
</dbReference>
<evidence type="ECO:0000256" key="8">
    <source>
        <dbReference type="ARBA" id="ARBA00023118"/>
    </source>
</evidence>
<dbReference type="GO" id="GO:0046872">
    <property type="term" value="F:metal ion binding"/>
    <property type="evidence" value="ECO:0007669"/>
    <property type="project" value="UniProtKB-UniRule"/>
</dbReference>
<dbReference type="EMBL" id="SGBD01000001">
    <property type="protein sequence ID" value="RZD15231.1"/>
    <property type="molecule type" value="Genomic_DNA"/>
</dbReference>
<reference evidence="10 11" key="1">
    <citation type="submission" date="2019-01" db="EMBL/GenBank/DDBJ databases">
        <title>Insights into ecological role of a new deltaproteobacterial order Candidatus Sinidesulfobacterales (Sva0485) by metagenomics and metatranscriptomics.</title>
        <authorList>
            <person name="Tan S."/>
            <person name="Liu J."/>
            <person name="Fang Y."/>
            <person name="Hedlund B.P."/>
            <person name="Lian Z.H."/>
            <person name="Huang L.Y."/>
            <person name="Li J.T."/>
            <person name="Huang L.N."/>
            <person name="Li W.J."/>
            <person name="Jiang H.C."/>
            <person name="Dong H.L."/>
            <person name="Shu W.S."/>
        </authorList>
    </citation>
    <scope>NUCLEOTIDE SEQUENCE [LARGE SCALE GENOMIC DNA]</scope>
    <source>
        <strain evidence="10">AP3</strain>
    </source>
</reference>
<dbReference type="GO" id="GO:0004521">
    <property type="term" value="F:RNA endonuclease activity"/>
    <property type="evidence" value="ECO:0007669"/>
    <property type="project" value="InterPro"/>
</dbReference>
<dbReference type="Pfam" id="PF09827">
    <property type="entry name" value="CRISPR_Cas2"/>
    <property type="match status" value="1"/>
</dbReference>
<evidence type="ECO:0000256" key="7">
    <source>
        <dbReference type="ARBA" id="ARBA00022842"/>
    </source>
</evidence>
<evidence type="ECO:0000256" key="9">
    <source>
        <dbReference type="HAMAP-Rule" id="MF_01471"/>
    </source>
</evidence>
<dbReference type="HAMAP" id="MF_01471">
    <property type="entry name" value="Cas2"/>
    <property type="match status" value="1"/>
</dbReference>
<dbReference type="CDD" id="cd09638">
    <property type="entry name" value="Cas2_I_II_III"/>
    <property type="match status" value="1"/>
</dbReference>
<keyword evidence="4 9" id="KW-0479">Metal-binding</keyword>
<dbReference type="InterPro" id="IPR021127">
    <property type="entry name" value="CRISPR_associated_Cas2"/>
</dbReference>
<keyword evidence="8 9" id="KW-0051">Antiviral defense</keyword>
<evidence type="ECO:0000256" key="2">
    <source>
        <dbReference type="ARBA" id="ARBA00009959"/>
    </source>
</evidence>
<evidence type="ECO:0000256" key="4">
    <source>
        <dbReference type="ARBA" id="ARBA00022723"/>
    </source>
</evidence>
<sequence>MSFGGYRSMWIITMFDLPTDTKEARKSYSDFRRFLLDDGFIMMQFSVYGRHCSSEENAVVHEKRVKLSLPDDGEVRILIITDKQFERMKIFFGKIRKPTEKSPEQISFF</sequence>
<keyword evidence="7 9" id="KW-0460">Magnesium</keyword>
<evidence type="ECO:0000313" key="11">
    <source>
        <dbReference type="Proteomes" id="UP000320813"/>
    </source>
</evidence>
<comment type="similarity">
    <text evidence="2 9">Belongs to the CRISPR-associated endoribonuclease Cas2 protein family.</text>
</comment>
<organism evidence="10 11">
    <name type="scientific">Candidatus Acidulodesulfobacterium ferriphilum</name>
    <dbReference type="NCBI Taxonomy" id="2597223"/>
    <lineage>
        <taxon>Bacteria</taxon>
        <taxon>Deltaproteobacteria</taxon>
        <taxon>Candidatus Acidulodesulfobacterales</taxon>
        <taxon>Candidatus Acidulodesulfobacterium</taxon>
    </lineage>
</organism>
<evidence type="ECO:0000313" key="10">
    <source>
        <dbReference type="EMBL" id="RZD15231.1"/>
    </source>
</evidence>
<comment type="subunit">
    <text evidence="9">Homodimer, forms a heterotetramer with a Cas1 homodimer.</text>
</comment>
<accession>A0A519BD84</accession>
<evidence type="ECO:0000256" key="5">
    <source>
        <dbReference type="ARBA" id="ARBA00022759"/>
    </source>
</evidence>
<keyword evidence="3 9" id="KW-0540">Nuclease</keyword>
<dbReference type="GO" id="GO:0016787">
    <property type="term" value="F:hydrolase activity"/>
    <property type="evidence" value="ECO:0007669"/>
    <property type="project" value="UniProtKB-KW"/>
</dbReference>
<dbReference type="NCBIfam" id="TIGR01573">
    <property type="entry name" value="cas2"/>
    <property type="match status" value="1"/>
</dbReference>
<dbReference type="InterPro" id="IPR019199">
    <property type="entry name" value="Virulence_VapD/CRISPR_Cas2"/>
</dbReference>
<proteinExistence type="inferred from homology"/>
<dbReference type="GO" id="GO:0051607">
    <property type="term" value="P:defense response to virus"/>
    <property type="evidence" value="ECO:0007669"/>
    <property type="project" value="UniProtKB-UniRule"/>
</dbReference>
<dbReference type="Gene3D" id="3.30.70.240">
    <property type="match status" value="1"/>
</dbReference>
<feature type="binding site" evidence="9">
    <location>
        <position position="16"/>
    </location>
    <ligand>
        <name>Mg(2+)</name>
        <dbReference type="ChEBI" id="CHEBI:18420"/>
        <note>catalytic</note>
    </ligand>
</feature>
<protein>
    <recommendedName>
        <fullName evidence="9">CRISPR-associated endoribonuclease Cas2</fullName>
        <ecNumber evidence="9">3.1.-.-</ecNumber>
    </recommendedName>
</protein>
<name>A0A519BD84_9DELT</name>
<dbReference type="AlphaFoldDB" id="A0A519BD84"/>
<gene>
    <name evidence="9 10" type="primary">cas2</name>
    <name evidence="10" type="ORF">EVJ47_02895</name>
</gene>
<evidence type="ECO:0000256" key="6">
    <source>
        <dbReference type="ARBA" id="ARBA00022801"/>
    </source>
</evidence>